<dbReference type="InterPro" id="IPR027417">
    <property type="entry name" value="P-loop_NTPase"/>
</dbReference>
<dbReference type="EMBL" id="BAAATD010000013">
    <property type="protein sequence ID" value="GAA2627823.1"/>
    <property type="molecule type" value="Genomic_DNA"/>
</dbReference>
<feature type="compositionally biased region" description="Low complexity" evidence="2">
    <location>
        <begin position="1499"/>
        <end position="1517"/>
    </location>
</feature>
<feature type="coiled-coil region" evidence="1">
    <location>
        <begin position="1367"/>
        <end position="1394"/>
    </location>
</feature>
<dbReference type="RefSeq" id="WP_344547362.1">
    <property type="nucleotide sequence ID" value="NZ_BAAATD010000013.1"/>
</dbReference>
<protein>
    <recommendedName>
        <fullName evidence="3">AAA+ ATPase domain-containing protein</fullName>
    </recommendedName>
</protein>
<name>A0ABP6CYM7_9ACTN</name>
<dbReference type="Pfam" id="PF08751">
    <property type="entry name" value="TrwC"/>
    <property type="match status" value="1"/>
</dbReference>
<dbReference type="Gene3D" id="2.30.30.940">
    <property type="match status" value="1"/>
</dbReference>
<dbReference type="InterPro" id="IPR003593">
    <property type="entry name" value="AAA+_ATPase"/>
</dbReference>
<dbReference type="CDD" id="cd18809">
    <property type="entry name" value="SF1_C_RecD"/>
    <property type="match status" value="1"/>
</dbReference>
<reference evidence="5" key="1">
    <citation type="journal article" date="2019" name="Int. J. Syst. Evol. Microbiol.">
        <title>The Global Catalogue of Microorganisms (GCM) 10K type strain sequencing project: providing services to taxonomists for standard genome sequencing and annotation.</title>
        <authorList>
            <consortium name="The Broad Institute Genomics Platform"/>
            <consortium name="The Broad Institute Genome Sequencing Center for Infectious Disease"/>
            <person name="Wu L."/>
            <person name="Ma J."/>
        </authorList>
    </citation>
    <scope>NUCLEOTIDE SEQUENCE [LARGE SCALE GENOMIC DNA]</scope>
    <source>
        <strain evidence="5">JCM 6833</strain>
    </source>
</reference>
<evidence type="ECO:0000256" key="1">
    <source>
        <dbReference type="SAM" id="Coils"/>
    </source>
</evidence>
<proteinExistence type="predicted"/>
<evidence type="ECO:0000256" key="2">
    <source>
        <dbReference type="SAM" id="MobiDB-lite"/>
    </source>
</evidence>
<feature type="compositionally biased region" description="Basic and acidic residues" evidence="2">
    <location>
        <begin position="1461"/>
        <end position="1475"/>
    </location>
</feature>
<dbReference type="SUPFAM" id="SSF55464">
    <property type="entry name" value="Origin of replication-binding domain, RBD-like"/>
    <property type="match status" value="1"/>
</dbReference>
<accession>A0ABP6CYM7</accession>
<dbReference type="Proteomes" id="UP001501509">
    <property type="component" value="Unassembled WGS sequence"/>
</dbReference>
<evidence type="ECO:0000313" key="5">
    <source>
        <dbReference type="Proteomes" id="UP001501509"/>
    </source>
</evidence>
<feature type="region of interest" description="Disordered" evidence="2">
    <location>
        <begin position="1461"/>
        <end position="1517"/>
    </location>
</feature>
<dbReference type="Gene3D" id="3.40.50.300">
    <property type="entry name" value="P-loop containing nucleotide triphosphate hydrolases"/>
    <property type="match status" value="2"/>
</dbReference>
<evidence type="ECO:0000313" key="4">
    <source>
        <dbReference type="EMBL" id="GAA2627823.1"/>
    </source>
</evidence>
<sequence>MAWVTTIGPNDEQTEYRLTGRHGCSQAEAVLVRAAPLLEAIRTRATQLTVAPETLFSSAVQRGRFEHYAYQLQHRGNRYRIPAGAALGLANAAGLSAHDIYGEDFTRALGAQQDPELAYRMDLNERPLMWIGEGLRAFGITPGSELPPDQFDVARALMKGYDPLTGDRLIKPKVAVDPRAKLPGQPLLAAIHMRAAEQGRPPEQLFTSKNQRDAYKRLVNQVRKRGESHKVKFTDVGKLADAAGVDVIALYGKRAVNRALKHERDRIIVGNRGYDLTLTLPKPFSILFAFAQDELAAEVEEVFVTALKEAVRFAERHTAYGMRGHHSGEKSAQRVSSAGLLGWVNIHRMARPVGDAPFGDPHIHGHVTLANMCRGQDGTWSTIAAGGRDLHRHARAIDAVMQARIRKLTSERWGIEWQRNKHTGVWEIIGIPEETVRLFSKRSGEVRHLFEALGIPYVETTTDQQKAAAAKTANSKREESTSASDQVLHDFWREEARASGQDPDQILDHTLSPTDPIREYFADQAISGPRFADDLAGIAAWVFRADDGGLTSHRKDFSRAEALAAVADAVGDGVSSAEEAEQLTDQVLSYGGIAVKLHDKGPRHLSNRDRYTTTDVVAAEREIIRQARARFGDGSAIVSEASFHGAIEVYQLGQRAENPDFALSPEQLDVLCRLLREGHGIDALIGVAGSGKTTIMEVARIAWESEGKVVMGASTAAVAAANLRMEAGIPSMTIARLLRRLPAEPGQPSFLDGVDVLVLDEAAMLDDRQLAEVLKHLAATGTKVVGIGDPKQLQSPGVGGSFAAVHQLVRGAVLSENYRQRDAIERAALRLWRQDQKREALRLWADHGRVHAASTRARAMAGMLVAWDARRGAYSNIHDSIANVLMLASRNRDVDELNTAARAIRRLCREIGEHEEVFALAGGGTVAFSIGDVVLLRRNDYSSRWNQRQSDVLNGYRGVIVEIDEQRRVLVEWRGKDRDGRRSLFREWVDAAYIAKGGLSHGIAMTVHKAQGLSVDHALVYGPGLAANGAYTALSRDKLEVHLFLPRDEFEDAALRAALGDPRTSSEELDRVLAAFADTLEWGSEEPLIITELGETIEPVAPAPLQEVGAQPRWRPGGLSGPNASWRGPDYRDIARLLLADLVPGDISRVLNDRAWPALAAVLRRAEGDGHDPVALLATAATEGSLPDVDAVVAVLTWRIQERLVLGSEVARGKPDREAGVGSRLHPAGRSAAESESAQRAASDSGTGDAEHLLAWRDRPLGDLGDEELAAELAEAKLGADEALAEMTALAQHGDQLMASVREGNGPAAHSVQGRYADLQSRITAMAELKDLDDAYGAAFEELTALRSAVSTAQPRTGRRRPRTEDLGELRARVADAERLIIELDIRREVLERRAGPVHTREVVRTEFAELDEVWPRHLALAQRMDLEDAVTAHQQYLQARERVQVAQELVEVLQEEHDLRERLSERQRRDEQRRRVPARFAHQDRGPRVPAGEAQPSGYGPEDPGDPLGDGYRSGA</sequence>
<feature type="domain" description="AAA+ ATPase" evidence="3">
    <location>
        <begin position="678"/>
        <end position="913"/>
    </location>
</feature>
<keyword evidence="1" id="KW-0175">Coiled coil</keyword>
<dbReference type="InterPro" id="IPR014862">
    <property type="entry name" value="TrwC"/>
</dbReference>
<feature type="compositionally biased region" description="Low complexity" evidence="2">
    <location>
        <begin position="1230"/>
        <end position="1245"/>
    </location>
</feature>
<keyword evidence="5" id="KW-1185">Reference proteome</keyword>
<comment type="caution">
    <text evidence="4">The sequence shown here is derived from an EMBL/GenBank/DDBJ whole genome shotgun (WGS) entry which is preliminary data.</text>
</comment>
<dbReference type="Pfam" id="PF13604">
    <property type="entry name" value="AAA_30"/>
    <property type="match status" value="1"/>
</dbReference>
<evidence type="ECO:0000259" key="3">
    <source>
        <dbReference type="SMART" id="SM00382"/>
    </source>
</evidence>
<dbReference type="NCBIfam" id="NF041492">
    <property type="entry name" value="MobF"/>
    <property type="match status" value="1"/>
</dbReference>
<feature type="region of interest" description="Disordered" evidence="2">
    <location>
        <begin position="1213"/>
        <end position="1251"/>
    </location>
</feature>
<organism evidence="4 5">
    <name type="scientific">Actinomadura fulvescens</name>
    <dbReference type="NCBI Taxonomy" id="46160"/>
    <lineage>
        <taxon>Bacteria</taxon>
        <taxon>Bacillati</taxon>
        <taxon>Actinomycetota</taxon>
        <taxon>Actinomycetes</taxon>
        <taxon>Streptosporangiales</taxon>
        <taxon>Thermomonosporaceae</taxon>
        <taxon>Actinomadura</taxon>
    </lineage>
</organism>
<dbReference type="SUPFAM" id="SSF52540">
    <property type="entry name" value="P-loop containing nucleoside triphosphate hydrolases"/>
    <property type="match status" value="2"/>
</dbReference>
<gene>
    <name evidence="4" type="ORF">GCM10010411_76290</name>
</gene>
<dbReference type="SMART" id="SM00382">
    <property type="entry name" value="AAA"/>
    <property type="match status" value="1"/>
</dbReference>